<protein>
    <submittedName>
        <fullName evidence="2">Uncharacterized protein</fullName>
    </submittedName>
</protein>
<accession>A0ABR0MM80</accession>
<evidence type="ECO:0000256" key="1">
    <source>
        <dbReference type="SAM" id="MobiDB-lite"/>
    </source>
</evidence>
<keyword evidence="3" id="KW-1185">Reference proteome</keyword>
<dbReference type="EMBL" id="JARKNE010000012">
    <property type="protein sequence ID" value="KAK5774945.1"/>
    <property type="molecule type" value="Genomic_DNA"/>
</dbReference>
<reference evidence="2 3" key="1">
    <citation type="submission" date="2023-03" db="EMBL/GenBank/DDBJ databases">
        <title>WGS of Gossypium arboreum.</title>
        <authorList>
            <person name="Yu D."/>
        </authorList>
    </citation>
    <scope>NUCLEOTIDE SEQUENCE [LARGE SCALE GENOMIC DNA]</scope>
    <source>
        <tissue evidence="2">Leaf</tissue>
    </source>
</reference>
<dbReference type="Proteomes" id="UP001358586">
    <property type="component" value="Chromosome 12"/>
</dbReference>
<gene>
    <name evidence="2" type="ORF">PVK06_042808</name>
</gene>
<evidence type="ECO:0000313" key="3">
    <source>
        <dbReference type="Proteomes" id="UP001358586"/>
    </source>
</evidence>
<sequence>MDWFKHHGMSYLLPTSERSRQCRRKRPRRGPINPRSGGHAADGLTSTPPAYEDQIVIQPPGQYGLFIPITNPFYFTLLSQYVLVYFTPSP</sequence>
<organism evidence="2 3">
    <name type="scientific">Gossypium arboreum</name>
    <name type="common">Tree cotton</name>
    <name type="synonym">Gossypium nanking</name>
    <dbReference type="NCBI Taxonomy" id="29729"/>
    <lineage>
        <taxon>Eukaryota</taxon>
        <taxon>Viridiplantae</taxon>
        <taxon>Streptophyta</taxon>
        <taxon>Embryophyta</taxon>
        <taxon>Tracheophyta</taxon>
        <taxon>Spermatophyta</taxon>
        <taxon>Magnoliopsida</taxon>
        <taxon>eudicotyledons</taxon>
        <taxon>Gunneridae</taxon>
        <taxon>Pentapetalae</taxon>
        <taxon>rosids</taxon>
        <taxon>malvids</taxon>
        <taxon>Malvales</taxon>
        <taxon>Malvaceae</taxon>
        <taxon>Malvoideae</taxon>
        <taxon>Gossypium</taxon>
    </lineage>
</organism>
<comment type="caution">
    <text evidence="2">The sequence shown here is derived from an EMBL/GenBank/DDBJ whole genome shotgun (WGS) entry which is preliminary data.</text>
</comment>
<proteinExistence type="predicted"/>
<feature type="region of interest" description="Disordered" evidence="1">
    <location>
        <begin position="1"/>
        <end position="47"/>
    </location>
</feature>
<name>A0ABR0MM80_GOSAR</name>
<evidence type="ECO:0000313" key="2">
    <source>
        <dbReference type="EMBL" id="KAK5774945.1"/>
    </source>
</evidence>